<dbReference type="EMBL" id="QMFB01000009">
    <property type="protein sequence ID" value="RAV20257.1"/>
    <property type="molecule type" value="Genomic_DNA"/>
</dbReference>
<dbReference type="GO" id="GO:0030436">
    <property type="term" value="P:asexual sporulation"/>
    <property type="evidence" value="ECO:0007669"/>
    <property type="project" value="InterPro"/>
</dbReference>
<sequence>MDVNRATEILTGKQEITVSHNGKKVWIDSVDATKQMARVHDTNNAADMRTVHVEELQED</sequence>
<dbReference type="Proteomes" id="UP000250369">
    <property type="component" value="Unassembled WGS sequence"/>
</dbReference>
<dbReference type="Pfam" id="PF08141">
    <property type="entry name" value="SspH"/>
    <property type="match status" value="1"/>
</dbReference>
<dbReference type="GO" id="GO:0030435">
    <property type="term" value="P:sporulation resulting in formation of a cellular spore"/>
    <property type="evidence" value="ECO:0007669"/>
    <property type="project" value="UniProtKB-KW"/>
</dbReference>
<proteinExistence type="inferred from homology"/>
<evidence type="ECO:0000313" key="4">
    <source>
        <dbReference type="EMBL" id="RAV20257.1"/>
    </source>
</evidence>
<reference evidence="4 5" key="1">
    <citation type="journal article" date="2009" name="Int. J. Syst. Evol. Microbiol.">
        <title>Paenibacillus contaminans sp. nov., isolated from a contaminated laboratory plate.</title>
        <authorList>
            <person name="Chou J.H."/>
            <person name="Lee J.H."/>
            <person name="Lin M.C."/>
            <person name="Chang P.S."/>
            <person name="Arun A.B."/>
            <person name="Young C.C."/>
            <person name="Chen W.M."/>
        </authorList>
    </citation>
    <scope>NUCLEOTIDE SEQUENCE [LARGE SCALE GENOMIC DNA]</scope>
    <source>
        <strain evidence="4 5">CKOBP-6</strain>
    </source>
</reference>
<evidence type="ECO:0000313" key="5">
    <source>
        <dbReference type="Proteomes" id="UP000250369"/>
    </source>
</evidence>
<comment type="caution">
    <text evidence="4">The sequence shown here is derived from an EMBL/GenBank/DDBJ whole genome shotgun (WGS) entry which is preliminary data.</text>
</comment>
<dbReference type="NCBIfam" id="TIGR02861">
    <property type="entry name" value="SASP_H"/>
    <property type="match status" value="1"/>
</dbReference>
<dbReference type="RefSeq" id="WP_113032154.1">
    <property type="nucleotide sequence ID" value="NZ_QMFB01000009.1"/>
</dbReference>
<comment type="subcellular location">
    <subcellularLocation>
        <location evidence="1">Spore core</location>
    </subcellularLocation>
</comment>
<evidence type="ECO:0000256" key="1">
    <source>
        <dbReference type="ARBA" id="ARBA00004288"/>
    </source>
</evidence>
<keyword evidence="5" id="KW-1185">Reference proteome</keyword>
<protein>
    <submittedName>
        <fullName evidence="4">H-type small acid-soluble spore protein</fullName>
    </submittedName>
</protein>
<accession>A0A329MQP2</accession>
<dbReference type="AlphaFoldDB" id="A0A329MQP2"/>
<keyword evidence="3" id="KW-0749">Sporulation</keyword>
<comment type="similarity">
    <text evidence="2">Belongs to the SspH family.</text>
</comment>
<organism evidence="4 5">
    <name type="scientific">Paenibacillus contaminans</name>
    <dbReference type="NCBI Taxonomy" id="450362"/>
    <lineage>
        <taxon>Bacteria</taxon>
        <taxon>Bacillati</taxon>
        <taxon>Bacillota</taxon>
        <taxon>Bacilli</taxon>
        <taxon>Bacillales</taxon>
        <taxon>Paenibacillaceae</taxon>
        <taxon>Paenibacillus</taxon>
    </lineage>
</organism>
<evidence type="ECO:0000256" key="2">
    <source>
        <dbReference type="ARBA" id="ARBA00006573"/>
    </source>
</evidence>
<dbReference type="HAMAP" id="MF_00667">
    <property type="entry name" value="SspH"/>
    <property type="match status" value="1"/>
</dbReference>
<dbReference type="InterPro" id="IPR012610">
    <property type="entry name" value="SASP_SspH"/>
</dbReference>
<dbReference type="GO" id="GO:0042601">
    <property type="term" value="C:endospore-forming forespore"/>
    <property type="evidence" value="ECO:0007669"/>
    <property type="project" value="InterPro"/>
</dbReference>
<name>A0A329MQP2_9BACL</name>
<dbReference type="OrthoDB" id="1683648at2"/>
<gene>
    <name evidence="4" type="ORF">DQG23_17500</name>
</gene>
<evidence type="ECO:0000256" key="3">
    <source>
        <dbReference type="ARBA" id="ARBA00022969"/>
    </source>
</evidence>